<keyword evidence="5" id="KW-0342">GTP-binding</keyword>
<feature type="compositionally biased region" description="Basic and acidic residues" evidence="7">
    <location>
        <begin position="1463"/>
        <end position="1483"/>
    </location>
</feature>
<feature type="compositionally biased region" description="Basic and acidic residues" evidence="7">
    <location>
        <begin position="2026"/>
        <end position="2052"/>
    </location>
</feature>
<feature type="compositionally biased region" description="Low complexity" evidence="7">
    <location>
        <begin position="2418"/>
        <end position="2435"/>
    </location>
</feature>
<dbReference type="GO" id="GO:0005525">
    <property type="term" value="F:GTP binding"/>
    <property type="evidence" value="ECO:0007669"/>
    <property type="project" value="UniProtKB-KW"/>
</dbReference>
<feature type="compositionally biased region" description="Low complexity" evidence="7">
    <location>
        <begin position="520"/>
        <end position="541"/>
    </location>
</feature>
<dbReference type="InterPro" id="IPR009000">
    <property type="entry name" value="Transl_B-barrel_sf"/>
</dbReference>
<feature type="region of interest" description="Disordered" evidence="7">
    <location>
        <begin position="1324"/>
        <end position="1360"/>
    </location>
</feature>
<feature type="compositionally biased region" description="Low complexity" evidence="7">
    <location>
        <begin position="1265"/>
        <end position="1299"/>
    </location>
</feature>
<feature type="region of interest" description="Disordered" evidence="7">
    <location>
        <begin position="1672"/>
        <end position="1719"/>
    </location>
</feature>
<feature type="region of interest" description="Disordered" evidence="7">
    <location>
        <begin position="1451"/>
        <end position="1487"/>
    </location>
</feature>
<dbReference type="RefSeq" id="XP_067926030.1">
    <property type="nucleotide sequence ID" value="XM_068061990.1"/>
</dbReference>
<dbReference type="GO" id="GO:0003746">
    <property type="term" value="F:translation elongation factor activity"/>
    <property type="evidence" value="ECO:0007669"/>
    <property type="project" value="UniProtKB-KW"/>
</dbReference>
<feature type="compositionally biased region" description="Basic and acidic residues" evidence="7">
    <location>
        <begin position="112"/>
        <end position="121"/>
    </location>
</feature>
<feature type="region of interest" description="Disordered" evidence="7">
    <location>
        <begin position="1512"/>
        <end position="1562"/>
    </location>
</feature>
<feature type="region of interest" description="Disordered" evidence="7">
    <location>
        <begin position="310"/>
        <end position="349"/>
    </location>
</feature>
<keyword evidence="9" id="KW-0251">Elongation factor</keyword>
<feature type="compositionally biased region" description="Polar residues" evidence="7">
    <location>
        <begin position="595"/>
        <end position="606"/>
    </location>
</feature>
<feature type="compositionally biased region" description="Low complexity" evidence="7">
    <location>
        <begin position="310"/>
        <end position="329"/>
    </location>
</feature>
<dbReference type="SUPFAM" id="SSF50447">
    <property type="entry name" value="Translation proteins"/>
    <property type="match status" value="2"/>
</dbReference>
<feature type="compositionally biased region" description="Basic and acidic residues" evidence="7">
    <location>
        <begin position="2397"/>
        <end position="2415"/>
    </location>
</feature>
<feature type="compositionally biased region" description="Polar residues" evidence="7">
    <location>
        <begin position="1245"/>
        <end position="1264"/>
    </location>
</feature>
<evidence type="ECO:0000259" key="8">
    <source>
        <dbReference type="PROSITE" id="PS51722"/>
    </source>
</evidence>
<keyword evidence="6" id="KW-0175">Coiled coil</keyword>
<proteinExistence type="inferred from homology"/>
<feature type="compositionally biased region" description="Low complexity" evidence="7">
    <location>
        <begin position="676"/>
        <end position="691"/>
    </location>
</feature>
<organism evidence="9 10">
    <name type="scientific">Cystoisospora suis</name>
    <dbReference type="NCBI Taxonomy" id="483139"/>
    <lineage>
        <taxon>Eukaryota</taxon>
        <taxon>Sar</taxon>
        <taxon>Alveolata</taxon>
        <taxon>Apicomplexa</taxon>
        <taxon>Conoidasida</taxon>
        <taxon>Coccidia</taxon>
        <taxon>Eucoccidiorida</taxon>
        <taxon>Eimeriorina</taxon>
        <taxon>Sarcocystidae</taxon>
        <taxon>Cystoisospora</taxon>
    </lineage>
</organism>
<feature type="region of interest" description="Disordered" evidence="7">
    <location>
        <begin position="582"/>
        <end position="627"/>
    </location>
</feature>
<feature type="compositionally biased region" description="Basic and acidic residues" evidence="7">
    <location>
        <begin position="2585"/>
        <end position="2597"/>
    </location>
</feature>
<feature type="compositionally biased region" description="Low complexity" evidence="7">
    <location>
        <begin position="336"/>
        <end position="349"/>
    </location>
</feature>
<dbReference type="GO" id="GO:0003924">
    <property type="term" value="F:GTPase activity"/>
    <property type="evidence" value="ECO:0007669"/>
    <property type="project" value="InterPro"/>
</dbReference>
<dbReference type="InterPro" id="IPR005225">
    <property type="entry name" value="Small_GTP-bd"/>
</dbReference>
<feature type="compositionally biased region" description="Low complexity" evidence="7">
    <location>
        <begin position="1154"/>
        <end position="1170"/>
    </location>
</feature>
<feature type="region of interest" description="Disordered" evidence="7">
    <location>
        <begin position="169"/>
        <end position="223"/>
    </location>
</feature>
<feature type="compositionally biased region" description="Polar residues" evidence="7">
    <location>
        <begin position="1324"/>
        <end position="1346"/>
    </location>
</feature>
<reference evidence="9 10" key="1">
    <citation type="journal article" date="2017" name="Int. J. Parasitol.">
        <title>The genome of the protozoan parasite Cystoisospora suis and a reverse vaccinology approach to identify vaccine candidates.</title>
        <authorList>
            <person name="Palmieri N."/>
            <person name="Shrestha A."/>
            <person name="Ruttkowski B."/>
            <person name="Beck T."/>
            <person name="Vogl C."/>
            <person name="Tomley F."/>
            <person name="Blake D.P."/>
            <person name="Joachim A."/>
        </authorList>
    </citation>
    <scope>NUCLEOTIDE SEQUENCE [LARGE SCALE GENOMIC DNA]</scope>
    <source>
        <strain evidence="9 10">Wien I</strain>
    </source>
</reference>
<dbReference type="EMBL" id="MIGC01000709">
    <property type="protein sequence ID" value="PHJ24357.1"/>
    <property type="molecule type" value="Genomic_DNA"/>
</dbReference>
<evidence type="ECO:0000256" key="2">
    <source>
        <dbReference type="ARBA" id="ARBA00022540"/>
    </source>
</evidence>
<dbReference type="Pfam" id="PF11987">
    <property type="entry name" value="IF-2"/>
    <property type="match status" value="1"/>
</dbReference>
<evidence type="ECO:0000256" key="4">
    <source>
        <dbReference type="ARBA" id="ARBA00022917"/>
    </source>
</evidence>
<dbReference type="Pfam" id="PF00009">
    <property type="entry name" value="GTP_EFTU"/>
    <property type="match status" value="1"/>
</dbReference>
<evidence type="ECO:0000256" key="7">
    <source>
        <dbReference type="SAM" id="MobiDB-lite"/>
    </source>
</evidence>
<feature type="compositionally biased region" description="Low complexity" evidence="7">
    <location>
        <begin position="439"/>
        <end position="453"/>
    </location>
</feature>
<feature type="compositionally biased region" description="Basic and acidic residues" evidence="7">
    <location>
        <begin position="1134"/>
        <end position="1148"/>
    </location>
</feature>
<dbReference type="InterPro" id="IPR027417">
    <property type="entry name" value="P-loop_NTPase"/>
</dbReference>
<evidence type="ECO:0000313" key="10">
    <source>
        <dbReference type="Proteomes" id="UP000221165"/>
    </source>
</evidence>
<gene>
    <name evidence="9" type="ORF">CSUI_001786</name>
</gene>
<dbReference type="VEuPathDB" id="ToxoDB:CSUI_001786"/>
<feature type="compositionally biased region" description="Polar residues" evidence="7">
    <location>
        <begin position="478"/>
        <end position="488"/>
    </location>
</feature>
<feature type="region of interest" description="Disordered" evidence="7">
    <location>
        <begin position="2665"/>
        <end position="2684"/>
    </location>
</feature>
<feature type="region of interest" description="Disordered" evidence="7">
    <location>
        <begin position="370"/>
        <end position="393"/>
    </location>
</feature>
<evidence type="ECO:0000256" key="1">
    <source>
        <dbReference type="ARBA" id="ARBA00007733"/>
    </source>
</evidence>
<evidence type="ECO:0000256" key="3">
    <source>
        <dbReference type="ARBA" id="ARBA00022741"/>
    </source>
</evidence>
<feature type="domain" description="Tr-type G" evidence="8">
    <location>
        <begin position="2777"/>
        <end position="2947"/>
    </location>
</feature>
<dbReference type="CDD" id="cd01887">
    <property type="entry name" value="IF2_eIF5B"/>
    <property type="match status" value="1"/>
</dbReference>
<feature type="compositionally biased region" description="Polar residues" evidence="7">
    <location>
        <begin position="876"/>
        <end position="890"/>
    </location>
</feature>
<dbReference type="Proteomes" id="UP000221165">
    <property type="component" value="Unassembled WGS sequence"/>
</dbReference>
<evidence type="ECO:0000256" key="5">
    <source>
        <dbReference type="ARBA" id="ARBA00023134"/>
    </source>
</evidence>
<keyword evidence="4" id="KW-0648">Protein biosynthesis</keyword>
<feature type="region of interest" description="Disordered" evidence="7">
    <location>
        <begin position="2519"/>
        <end position="2563"/>
    </location>
</feature>
<name>A0A2C6L776_9APIC</name>
<feature type="compositionally biased region" description="Polar residues" evidence="7">
    <location>
        <begin position="2545"/>
        <end position="2554"/>
    </location>
</feature>
<comment type="caution">
    <text evidence="9">The sequence shown here is derived from an EMBL/GenBank/DDBJ whole genome shotgun (WGS) entry which is preliminary data.</text>
</comment>
<feature type="region of interest" description="Disordered" evidence="7">
    <location>
        <begin position="416"/>
        <end position="541"/>
    </location>
</feature>
<feature type="compositionally biased region" description="Low complexity" evidence="7">
    <location>
        <begin position="1075"/>
        <end position="1133"/>
    </location>
</feature>
<dbReference type="PANTHER" id="PTHR43381">
    <property type="entry name" value="TRANSLATION INITIATION FACTOR IF-2-RELATED"/>
    <property type="match status" value="1"/>
</dbReference>
<feature type="compositionally biased region" description="Low complexity" evidence="7">
    <location>
        <begin position="741"/>
        <end position="759"/>
    </location>
</feature>
<dbReference type="GeneID" id="94425201"/>
<keyword evidence="3" id="KW-0547">Nucleotide-binding</keyword>
<feature type="compositionally biased region" description="Polar residues" evidence="7">
    <location>
        <begin position="955"/>
        <end position="967"/>
    </location>
</feature>
<evidence type="ECO:0000256" key="6">
    <source>
        <dbReference type="SAM" id="Coils"/>
    </source>
</evidence>
<evidence type="ECO:0000313" key="9">
    <source>
        <dbReference type="EMBL" id="PHJ24357.1"/>
    </source>
</evidence>
<dbReference type="SUPFAM" id="SSF52540">
    <property type="entry name" value="P-loop containing nucleoside triphosphate hydrolases"/>
    <property type="match status" value="1"/>
</dbReference>
<accession>A0A2C6L776</accession>
<comment type="similarity">
    <text evidence="1">Belongs to the TRAFAC class translation factor GTPase superfamily. Classic translation factor GTPase family. IF-2 subfamily.</text>
</comment>
<dbReference type="Pfam" id="PF22042">
    <property type="entry name" value="EF-G_D2"/>
    <property type="match status" value="1"/>
</dbReference>
<feature type="compositionally biased region" description="Basic and acidic residues" evidence="7">
    <location>
        <begin position="1349"/>
        <end position="1360"/>
    </location>
</feature>
<feature type="region of interest" description="Disordered" evidence="7">
    <location>
        <begin position="834"/>
        <end position="1049"/>
    </location>
</feature>
<feature type="compositionally biased region" description="Low complexity" evidence="7">
    <location>
        <begin position="2380"/>
        <end position="2394"/>
    </location>
</feature>
<feature type="region of interest" description="Disordered" evidence="7">
    <location>
        <begin position="741"/>
        <end position="770"/>
    </location>
</feature>
<feature type="compositionally biased region" description="Low complexity" evidence="7">
    <location>
        <begin position="1187"/>
        <end position="1197"/>
    </location>
</feature>
<dbReference type="SUPFAM" id="SSF52156">
    <property type="entry name" value="Initiation factor IF2/eIF5b, domain 3"/>
    <property type="match status" value="1"/>
</dbReference>
<dbReference type="Gene3D" id="2.40.30.10">
    <property type="entry name" value="Translation factors"/>
    <property type="match status" value="2"/>
</dbReference>
<dbReference type="NCBIfam" id="TIGR00231">
    <property type="entry name" value="small_GTP"/>
    <property type="match status" value="1"/>
</dbReference>
<feature type="compositionally biased region" description="Low complexity" evidence="7">
    <location>
        <begin position="1204"/>
        <end position="1232"/>
    </location>
</feature>
<dbReference type="Gene3D" id="3.40.50.300">
    <property type="entry name" value="P-loop containing nucleotide triphosphate hydrolases"/>
    <property type="match status" value="1"/>
</dbReference>
<feature type="region of interest" description="Disordered" evidence="7">
    <location>
        <begin position="1075"/>
        <end position="1299"/>
    </location>
</feature>
<dbReference type="InterPro" id="IPR023115">
    <property type="entry name" value="TIF_IF2_dom3"/>
</dbReference>
<dbReference type="FunFam" id="3.40.50.300:FF:000019">
    <property type="entry name" value="Translation initiation factor IF-2"/>
    <property type="match status" value="1"/>
</dbReference>
<dbReference type="OrthoDB" id="361630at2759"/>
<feature type="compositionally biased region" description="Low complexity" evidence="7">
    <location>
        <begin position="898"/>
        <end position="911"/>
    </location>
</feature>
<dbReference type="InterPro" id="IPR000795">
    <property type="entry name" value="T_Tr_GTP-bd_dom"/>
</dbReference>
<keyword evidence="10" id="KW-1185">Reference proteome</keyword>
<dbReference type="GO" id="GO:0003743">
    <property type="term" value="F:translation initiation factor activity"/>
    <property type="evidence" value="ECO:0007669"/>
    <property type="project" value="UniProtKB-KW"/>
</dbReference>
<feature type="region of interest" description="Disordered" evidence="7">
    <location>
        <begin position="2343"/>
        <end position="2438"/>
    </location>
</feature>
<keyword evidence="2" id="KW-0396">Initiation factor</keyword>
<feature type="compositionally biased region" description="Basic and acidic residues" evidence="7">
    <location>
        <begin position="1002"/>
        <end position="1049"/>
    </location>
</feature>
<feature type="region of interest" description="Disordered" evidence="7">
    <location>
        <begin position="2583"/>
        <end position="2607"/>
    </location>
</feature>
<dbReference type="InterPro" id="IPR053905">
    <property type="entry name" value="EF-G-like_DII"/>
</dbReference>
<sequence>MWVVSSSSLCMTPSSSSFSHVFLRQRVSSSSSSRISRGRGRRRFRGETVYVLHTQREPRVFNHSIAQHHGKAETEDKRNSIRCVACKVRNCSSARGDEDKTQVSFSSISSRSNEEAKGEDLRRSGRDRRVCGCERESMQCMSSSSLGDRDFSCEESFCQSRPWFAGRPFPGRRSADGGARRKEGDLSSEPTRRLRELRLSRGRRREGEGESKKKNREEVGFGGDHNLAGMNRCHLYKDVMEQEKKQESSVLHGYYGGVYVHLFSVPHISQLGEGEDTYHPSIPTFFRTSPIRLSPVSSLISFFSPGKTSRIFSKSSSSQRSSPGRPSNSLDSLKKPSTPSSSSSSSACVSSSCSSSSSAPASLIDTCNTSTTTGSLSSTTSSPSSSLSSSSPCFSSVSQYSTASLTSTMTASEAPLASSHARLDTDTPILFPSSPSPSPSSSNTSSSLLLLDPSESHHKKPCSSSSLPDPPLFPSEDTLLSSQESSRLYSLRALDSSTSPNLHSSSSNALPPASSPPLFPSLSPLSSRSSSPNGITSSLPSFLSPCSSPEAAIAAVAQPPLKPKKSWTVDDDTQLVKNHTVSTHETASDVGNMLSGASSSFTKNTRSGGGLTPHVRSPSLPSRIVSSHHHSSHLFSASDLELHAQQTSITSPVTSSSSFSFPSGDSRGFNRSVVVGHSGASSRSSSSPSDYISHDFAGGGRRSSLSNDHRASLRATTSLSSFAPSPSPPFLSSFYEVSPTTTTSSAVSPSPSISSSSSPLAPQQPEPLDLHSDLSAQSHWYLRGRETRRRQHQQYQQGHAAIGSPPESGQYLDVRSAVQRSISFGVRETPHQFSFRLQSSPPGFTSGVSTPHESPRITRGLTSNMSRETSRHAGANSASSYSFSEPQRVTSIIERDNSSYSSPSRNSGYFSKAEPLKSPEVSPAVATLESPVHTADDSSISSVRKHHPDNRSSRLQETTKSSQSASQLVEEREKQSPSSTHLCQSGIAASVADKTSPFTPRDTSENGKEEKDGDENLFRDSSVEESSRAAGARIKEEADKSALHAQDKKILSYSNKGTTRWAAFMSRVSVFLYGSSSASCSSSPSQPSSPSSSSPSFSSSETSSLTTPSPSSSSTLSLSVALSSGSVDSPSPSDTREFCEKQERRDRTQVQTATPPSTSSTSSKDVSLPSLHKTDQKQLWQGPSPPASSLSSSSSSSTVEGVATTLLSSSSSSTRPPGTTTTTTTEASTTTSGPPPPSTAREESIQSCIESCQSALSSSPGSYVSTPESLPSASSTSSALPSSSLSSSSSSTRCGPSASSSSSLSFFSRLRSASLPFLPSSWIESSSDQAASQKSPRLGDTQISSEYTEEAKEHPERCREEQEKEWIRVNQLLESARLQAEKKSLESQRKASIRAAEFLNTSLRPPDRTMDQVRFRLMKQQISAGGEGFERSVLSPRRKQVVDATPDLSMKKARGQEVSENENEIKRMQMKQEEEDRRKRGDSEGLMVGKTDVHITPTINQTTTSSHMKTVATPTTTTITSTTSSRSTPTINTSAMSTTTTSTTMSTSAMNSTADTTTPSKTTTMASTLSTLTATTTMTDAEAVSTTSSSSEVGVQVAGKEDAAKDLSKLSTSQVLGEGGRRLQLSSSFSLIQEEHSRMLQKEEIERETTSLSPGETLHANIHSTLGAPSHFESTSIVDKPRPSAVSSSSFLHGGLKSSPSSFSSSRDEVEEEKAISLSTRTESVSDATLGKEKPRVHSIRVSCLDVLHAVEESIRRDGGEGRVDIEKDAKGHHRNDQEEESFVPKALSLQEISPVFLHRDRVAEALSSPLPPIFDSVCGAIHRHEEARFSTEVDSLQKECLRNARQHYEGAGIMMAMQQERQKSNQGMRDNMATRLASLRLLYERFRSASAHAAAAQREVIQAEAEVAAIEKEKREFESSHNTSEDGEMRQLRKDQNAGVSAYPGFYGGMVLPREAPITNALSRDFGQHPPPWQVLSGGGLGDTMLHTASPSSPSSSLFPSLSPSSTAIFPSPTSSPPLSSSPSIDHERRQELSEKLSKARDKAQALKARSQEAKAAAADAEKHYLLEKEIAERLNTGSSTVHRYGYPPPHVAPGGEGGQSEVSQIVNGEGSYGKMALAALTHLEPVKTPGSWAVPVSPRPPLPYQSHSSFYPPNSAFSIPHLNQTPASHGCPPSHVFRGVRGPCTSELDKYGRHLPLTPPIQASDNRFERQEKAFLSEKASLDGSSLARLACEVWVVRRAIDHIIDGGSKSLSCLTTWTTAVARILEELRISRTVVEREKRSGEMTYLASQVGRALQHWTREFEKVRETVVECVDALGAVRCLDIAETKGGLLLVLKSEDVSSQEKMNGSMNREEKDEGKGGQQLDTKVVGHELNTDSSNSSSSSSTTTTSSLKGRHESKDMNEKKDRQDDFSHVSSSLPSPSSASSSSPAPSTTGAALVHESLEDIHARLSTLLSTAAVSHSVWSEAVQKTKTPAVLAAASLPDPWKFRSLLRQDAVKLKKVRESLRQQANLAQLWPGESQQSKSGKKITEEEITLPASEEASANDTTTSLKGEVTETTTSELLRSLQRERRQRQLETLQELSEKGRESFKDGGKQGQQGLRGDFEGASLASSKEYGGSMMPEHQGYSEQDILRNLDSRTSDGFLGGDRSLSNLSWFERQQREKESKLKKGPSSASEKSEKDLNVLHVKDLTVGSLARHLGVSEADMLSVAALLLEDNKGLGGGREGESEGTGGVSLNTRMDEDEAEFLSEELGKLKELHLTRGEVIDDKERYRAPAVVAVLGHVDHGKTTLLDKLRSSRVAESEAGGITQAVSAGSLLLPSQNHRLTFIDTPGHAAFTSMRKRGAAATDLCVLVVAADEGVKAQTLECIDIIKKARTPMIVALNKMDKDGADPKRVKEQLAEHGIVSDEDGGHVPFIPISARTGEGLDELEAALVLLQENMPHLYGPPPPTQAGSKHSKSARPARGYVLETRVDKQRGRCVQVIVRSGWLQPGKWVVIGRHAGRIKKLWRSGEGTELKLAGPNEAVEISGLGDLQASAGQALFQAESSQQASKLAAMAERLEVRRVLQRADASTAESRKKAVEELALKTATTLRRKQQKLSKYKQALQETGGETHAAEEQQRNEDDAAPPSTTGTVSSELPQIGFVFKAADQGSLEAILQWVVDHNKTVKDAELPEVVQKYLRTAAKERVLALGDHRKAIALASEEEELTAEQAEQELQESERVLISRWAPLCVVHAGVGSISLSDVKKASLTNSFVFGFGVSVLEGVEQFVHERALVLRNQNIIYRLFEDLEALYEYHFGSEYLYNQVGRMVVTRLATISLKRSKGGVQTVVGVDVKEGNPSNKNYYSVIRDGQVLTERLLIKSMQKNRKDVSALQKGSRDGAIVFDSDFEDFQERDTILVYDKTQRPSPEFISSRLYM</sequence>
<feature type="compositionally biased region" description="Polar residues" evidence="7">
    <location>
        <begin position="834"/>
        <end position="852"/>
    </location>
</feature>
<feature type="region of interest" description="Disordered" evidence="7">
    <location>
        <begin position="676"/>
        <end position="711"/>
    </location>
</feature>
<feature type="compositionally biased region" description="Basic and acidic residues" evidence="7">
    <location>
        <begin position="3119"/>
        <end position="3129"/>
    </location>
</feature>
<protein>
    <submittedName>
        <fullName evidence="9">Elongation factor tu gtp binding domain-containing</fullName>
    </submittedName>
</protein>
<dbReference type="Gene3D" id="3.40.50.10050">
    <property type="entry name" value="Translation initiation factor IF- 2, domain 3"/>
    <property type="match status" value="1"/>
</dbReference>
<dbReference type="InterPro" id="IPR015760">
    <property type="entry name" value="TIF_IF2"/>
</dbReference>
<feature type="coiled-coil region" evidence="6">
    <location>
        <begin position="1368"/>
        <end position="1395"/>
    </location>
</feature>
<feature type="region of interest" description="Disordered" evidence="7">
    <location>
        <begin position="787"/>
        <end position="809"/>
    </location>
</feature>
<feature type="region of interest" description="Disordered" evidence="7">
    <location>
        <begin position="1913"/>
        <end position="1935"/>
    </location>
</feature>
<dbReference type="PANTHER" id="PTHR43381:SF5">
    <property type="entry name" value="TR-TYPE G DOMAIN-CONTAINING PROTEIN"/>
    <property type="match status" value="1"/>
</dbReference>
<feature type="region of interest" description="Disordered" evidence="7">
    <location>
        <begin position="1963"/>
        <end position="2052"/>
    </location>
</feature>
<feature type="compositionally biased region" description="Low complexity" evidence="7">
    <location>
        <begin position="496"/>
        <end position="512"/>
    </location>
</feature>
<dbReference type="GO" id="GO:0005737">
    <property type="term" value="C:cytoplasm"/>
    <property type="evidence" value="ECO:0007669"/>
    <property type="project" value="TreeGrafter"/>
</dbReference>
<feature type="compositionally biased region" description="Low complexity" evidence="7">
    <location>
        <begin position="1513"/>
        <end position="1562"/>
    </location>
</feature>
<feature type="region of interest" description="Disordered" evidence="7">
    <location>
        <begin position="3102"/>
        <end position="3141"/>
    </location>
</feature>
<feature type="region of interest" description="Disordered" evidence="7">
    <location>
        <begin position="99"/>
        <end position="121"/>
    </location>
</feature>
<dbReference type="PROSITE" id="PS51722">
    <property type="entry name" value="G_TR_2"/>
    <property type="match status" value="1"/>
</dbReference>
<feature type="compositionally biased region" description="Low complexity" evidence="7">
    <location>
        <begin position="1991"/>
        <end position="2025"/>
    </location>
</feature>
<dbReference type="InterPro" id="IPR036925">
    <property type="entry name" value="TIF_IF2_dom3_sf"/>
</dbReference>
<feature type="compositionally biased region" description="Basic and acidic residues" evidence="7">
    <location>
        <begin position="173"/>
        <end position="219"/>
    </location>
</feature>